<dbReference type="Pfam" id="PF19991">
    <property type="entry name" value="HMA_2"/>
    <property type="match status" value="1"/>
</dbReference>
<dbReference type="RefSeq" id="WP_046279944.1">
    <property type="nucleotide sequence ID" value="NZ_LATL02000165.1"/>
</dbReference>
<dbReference type="PATRIC" id="fig|1637645.4.peg.3282"/>
<accession>A0A0F5YDR8</accession>
<comment type="caution">
    <text evidence="2">The sequence shown here is derived from an EMBL/GenBank/DDBJ whole genome shotgun (WGS) entry which is preliminary data.</text>
</comment>
<reference evidence="2 3" key="1">
    <citation type="submission" date="2015-06" db="EMBL/GenBank/DDBJ databases">
        <title>Draft genome assembly of filamentous brackish cyanobacterium Limnoraphis robusta strain CS-951.</title>
        <authorList>
            <person name="Willis A."/>
            <person name="Parks M."/>
            <person name="Burford M.A."/>
        </authorList>
    </citation>
    <scope>NUCLEOTIDE SEQUENCE [LARGE SCALE GENOMIC DNA]</scope>
    <source>
        <strain evidence="2 3">CS-951</strain>
    </source>
</reference>
<dbReference type="Proteomes" id="UP000033607">
    <property type="component" value="Unassembled WGS sequence"/>
</dbReference>
<dbReference type="AlphaFoldDB" id="A0A0F5YDR8"/>
<sequence>MTTTSSDFVSAIPIQTTETRIADFLQEHGEIEAILPVVIGIVVTSRFQLRGAQALLANLIIASLMRQILTHLKKQSHFVTNEAETTTNSVENNQDSESTIVHSMPGRIRLRIPRLATDIDFAQRLEQLLSQEEQIANIRINRAAASITINYNAQGVSDWELGMRLMNLIETALNPETTANSPETTPSGVTLDDTD</sequence>
<dbReference type="OrthoDB" id="479859at2"/>
<evidence type="ECO:0000313" key="2">
    <source>
        <dbReference type="EMBL" id="KKD36777.1"/>
    </source>
</evidence>
<gene>
    <name evidence="2" type="ORF">WN50_17930</name>
</gene>
<proteinExistence type="predicted"/>
<feature type="region of interest" description="Disordered" evidence="1">
    <location>
        <begin position="175"/>
        <end position="195"/>
    </location>
</feature>
<evidence type="ECO:0000313" key="3">
    <source>
        <dbReference type="Proteomes" id="UP000033607"/>
    </source>
</evidence>
<feature type="compositionally biased region" description="Polar residues" evidence="1">
    <location>
        <begin position="175"/>
        <end position="188"/>
    </location>
</feature>
<organism evidence="2 3">
    <name type="scientific">Limnoraphis robusta CS-951</name>
    <dbReference type="NCBI Taxonomy" id="1637645"/>
    <lineage>
        <taxon>Bacteria</taxon>
        <taxon>Bacillati</taxon>
        <taxon>Cyanobacteriota</taxon>
        <taxon>Cyanophyceae</taxon>
        <taxon>Oscillatoriophycideae</taxon>
        <taxon>Oscillatoriales</taxon>
        <taxon>Sirenicapillariaceae</taxon>
        <taxon>Limnoraphis</taxon>
    </lineage>
</organism>
<evidence type="ECO:0000256" key="1">
    <source>
        <dbReference type="SAM" id="MobiDB-lite"/>
    </source>
</evidence>
<protein>
    <submittedName>
        <fullName evidence="2">Metal ABC transporter ATPase</fullName>
    </submittedName>
</protein>
<dbReference type="EMBL" id="LATL02000165">
    <property type="protein sequence ID" value="KKD36777.1"/>
    <property type="molecule type" value="Genomic_DNA"/>
</dbReference>
<name>A0A0F5YDR8_9CYAN</name>